<dbReference type="EMBL" id="VSRR010000203">
    <property type="protein sequence ID" value="MPC12202.1"/>
    <property type="molecule type" value="Genomic_DNA"/>
</dbReference>
<dbReference type="Proteomes" id="UP000324222">
    <property type="component" value="Unassembled WGS sequence"/>
</dbReference>
<organism evidence="1 2">
    <name type="scientific">Portunus trituberculatus</name>
    <name type="common">Swimming crab</name>
    <name type="synonym">Neptunus trituberculatus</name>
    <dbReference type="NCBI Taxonomy" id="210409"/>
    <lineage>
        <taxon>Eukaryota</taxon>
        <taxon>Metazoa</taxon>
        <taxon>Ecdysozoa</taxon>
        <taxon>Arthropoda</taxon>
        <taxon>Crustacea</taxon>
        <taxon>Multicrustacea</taxon>
        <taxon>Malacostraca</taxon>
        <taxon>Eumalacostraca</taxon>
        <taxon>Eucarida</taxon>
        <taxon>Decapoda</taxon>
        <taxon>Pleocyemata</taxon>
        <taxon>Brachyura</taxon>
        <taxon>Eubrachyura</taxon>
        <taxon>Portunoidea</taxon>
        <taxon>Portunidae</taxon>
        <taxon>Portuninae</taxon>
        <taxon>Portunus</taxon>
    </lineage>
</organism>
<evidence type="ECO:0000313" key="1">
    <source>
        <dbReference type="EMBL" id="MPC12202.1"/>
    </source>
</evidence>
<keyword evidence="2" id="KW-1185">Reference proteome</keyword>
<protein>
    <submittedName>
        <fullName evidence="1">Uncharacterized protein</fullName>
    </submittedName>
</protein>
<dbReference type="AlphaFoldDB" id="A0A5B7CR63"/>
<sequence>MQCLPHHPSLTPSVSTARVREAWTKILVNNQNSEEERVESKDVTSISTNRHTLSCVRTLNDGQQDNNDEEEESDVKDDAVKLILVAIWGLNLVTNATTSPYSLVQVEHEALPKQTLNHLLLLCQSSTHRQHVMTLLVHYIILLRNIEFSEEVEGNDSVAVHYDGEQHASQDQLKEMEQKML</sequence>
<accession>A0A5B7CR63</accession>
<comment type="caution">
    <text evidence="1">The sequence shown here is derived from an EMBL/GenBank/DDBJ whole genome shotgun (WGS) entry which is preliminary data.</text>
</comment>
<evidence type="ECO:0000313" key="2">
    <source>
        <dbReference type="Proteomes" id="UP000324222"/>
    </source>
</evidence>
<reference evidence="1 2" key="1">
    <citation type="submission" date="2019-05" db="EMBL/GenBank/DDBJ databases">
        <title>Another draft genome of Portunus trituberculatus and its Hox gene families provides insights of decapod evolution.</title>
        <authorList>
            <person name="Jeong J.-H."/>
            <person name="Song I."/>
            <person name="Kim S."/>
            <person name="Choi T."/>
            <person name="Kim D."/>
            <person name="Ryu S."/>
            <person name="Kim W."/>
        </authorList>
    </citation>
    <scope>NUCLEOTIDE SEQUENCE [LARGE SCALE GENOMIC DNA]</scope>
    <source>
        <tissue evidence="1">Muscle</tissue>
    </source>
</reference>
<proteinExistence type="predicted"/>
<name>A0A5B7CR63_PORTR</name>
<gene>
    <name evidence="1" type="ORF">E2C01_004879</name>
</gene>